<evidence type="ECO:0000256" key="1">
    <source>
        <dbReference type="SAM" id="SignalP"/>
    </source>
</evidence>
<sequence>MHFTRFGLYWLAITGITSGSVTLGKKVSSSPVTSIKPTTNHVSAANAPTPHVTSIRTAPLAAMLESEFLHPTVFCNFYLSNGLNQSLSASNYLSAPGLTKACQSLVPKLQKQSTLPRETKAPTCDPTALSVLTVEFTYPAIFCRYWTAAGPQEFLPLNAFTTLAQVSKGCQCLSSSVPITSSSRKVTIARTTPISTTAVIRSTTTVSRTTSITRTTIKTFLMTSKSTTAVQRSTTMVQYTTSTTTTVHATTTTASTTATTTMAPIALSTLPAFYLRIKGLSSSQYDPDAGQTIFQGYWINPTTYDQNNGEEGLYLAVTEQRPLTPFYLSSNNNLMMLPNTTFDSRPHYALAEGDPDVSYGLYMTTVDIGASLVSWAWNQTDNSMRYTSSNFTSFCTCSTDTAWEAWTRPYQPLFVSGPQGCVNWDLEAIPASNFDPKSPDVILPRPAAPTAIPLGLSQAYWAPPFRIRLNGTQLPSSSSSHASTPVSSNGVTGSNYAGYALSFVNYTTAAGDSLSYLGLAPSQIGVSSMNLIFGNSLGTSGAILAQINSSTAGAIGFASSQGSVTERQFIYMRPYLTDLVWNYDYLHNTLTPMYDLTEMVVMTCPAKDETGNVYWNPEVMPVPPIITASAPVAGCQVWNITAAIS</sequence>
<evidence type="ECO:0000313" key="2">
    <source>
        <dbReference type="EMBL" id="KAF2155488.1"/>
    </source>
</evidence>
<dbReference type="OrthoDB" id="5764115at2759"/>
<organism evidence="2 3">
    <name type="scientific">Myriangium duriaei CBS 260.36</name>
    <dbReference type="NCBI Taxonomy" id="1168546"/>
    <lineage>
        <taxon>Eukaryota</taxon>
        <taxon>Fungi</taxon>
        <taxon>Dikarya</taxon>
        <taxon>Ascomycota</taxon>
        <taxon>Pezizomycotina</taxon>
        <taxon>Dothideomycetes</taxon>
        <taxon>Dothideomycetidae</taxon>
        <taxon>Myriangiales</taxon>
        <taxon>Myriangiaceae</taxon>
        <taxon>Myriangium</taxon>
    </lineage>
</organism>
<accession>A0A9P4MJR1</accession>
<keyword evidence="3" id="KW-1185">Reference proteome</keyword>
<protein>
    <submittedName>
        <fullName evidence="2">Uncharacterized protein</fullName>
    </submittedName>
</protein>
<feature type="signal peptide" evidence="1">
    <location>
        <begin position="1"/>
        <end position="19"/>
    </location>
</feature>
<dbReference type="EMBL" id="ML996082">
    <property type="protein sequence ID" value="KAF2155488.1"/>
    <property type="molecule type" value="Genomic_DNA"/>
</dbReference>
<reference evidence="2" key="1">
    <citation type="journal article" date="2020" name="Stud. Mycol.">
        <title>101 Dothideomycetes genomes: a test case for predicting lifestyles and emergence of pathogens.</title>
        <authorList>
            <person name="Haridas S."/>
            <person name="Albert R."/>
            <person name="Binder M."/>
            <person name="Bloem J."/>
            <person name="Labutti K."/>
            <person name="Salamov A."/>
            <person name="Andreopoulos B."/>
            <person name="Baker S."/>
            <person name="Barry K."/>
            <person name="Bills G."/>
            <person name="Bluhm B."/>
            <person name="Cannon C."/>
            <person name="Castanera R."/>
            <person name="Culley D."/>
            <person name="Daum C."/>
            <person name="Ezra D."/>
            <person name="Gonzalez J."/>
            <person name="Henrissat B."/>
            <person name="Kuo A."/>
            <person name="Liang C."/>
            <person name="Lipzen A."/>
            <person name="Lutzoni F."/>
            <person name="Magnuson J."/>
            <person name="Mondo S."/>
            <person name="Nolan M."/>
            <person name="Ohm R."/>
            <person name="Pangilinan J."/>
            <person name="Park H.-J."/>
            <person name="Ramirez L."/>
            <person name="Alfaro M."/>
            <person name="Sun H."/>
            <person name="Tritt A."/>
            <person name="Yoshinaga Y."/>
            <person name="Zwiers L.-H."/>
            <person name="Turgeon B."/>
            <person name="Goodwin S."/>
            <person name="Spatafora J."/>
            <person name="Crous P."/>
            <person name="Grigoriev I."/>
        </authorList>
    </citation>
    <scope>NUCLEOTIDE SEQUENCE</scope>
    <source>
        <strain evidence="2">CBS 260.36</strain>
    </source>
</reference>
<feature type="chain" id="PRO_5040449807" evidence="1">
    <location>
        <begin position="20"/>
        <end position="645"/>
    </location>
</feature>
<keyword evidence="1" id="KW-0732">Signal</keyword>
<evidence type="ECO:0000313" key="3">
    <source>
        <dbReference type="Proteomes" id="UP000799439"/>
    </source>
</evidence>
<proteinExistence type="predicted"/>
<name>A0A9P4MJR1_9PEZI</name>
<comment type="caution">
    <text evidence="2">The sequence shown here is derived from an EMBL/GenBank/DDBJ whole genome shotgun (WGS) entry which is preliminary data.</text>
</comment>
<dbReference type="AlphaFoldDB" id="A0A9P4MJR1"/>
<dbReference type="Proteomes" id="UP000799439">
    <property type="component" value="Unassembled WGS sequence"/>
</dbReference>
<gene>
    <name evidence="2" type="ORF">K461DRAFT_303061</name>
</gene>